<dbReference type="InterPro" id="IPR045860">
    <property type="entry name" value="Snake_toxin-like_sf"/>
</dbReference>
<reference evidence="1" key="1">
    <citation type="submission" date="2025-08" db="UniProtKB">
        <authorList>
            <consortium name="Ensembl"/>
        </authorList>
    </citation>
    <scope>IDENTIFICATION</scope>
</reference>
<dbReference type="AlphaFoldDB" id="A0A8C2C524"/>
<organism evidence="1 2">
    <name type="scientific">Cyprinus carpio</name>
    <name type="common">Common carp</name>
    <dbReference type="NCBI Taxonomy" id="7962"/>
    <lineage>
        <taxon>Eukaryota</taxon>
        <taxon>Metazoa</taxon>
        <taxon>Chordata</taxon>
        <taxon>Craniata</taxon>
        <taxon>Vertebrata</taxon>
        <taxon>Euteleostomi</taxon>
        <taxon>Actinopterygii</taxon>
        <taxon>Neopterygii</taxon>
        <taxon>Teleostei</taxon>
        <taxon>Ostariophysi</taxon>
        <taxon>Cypriniformes</taxon>
        <taxon>Cyprinidae</taxon>
        <taxon>Cyprininae</taxon>
        <taxon>Cyprinus</taxon>
    </lineage>
</organism>
<dbReference type="Ensembl" id="ENSCCRT00020008086.1">
    <property type="protein sequence ID" value="ENSCCRP00020007204.1"/>
    <property type="gene ID" value="ENSCCRG00020003927.1"/>
</dbReference>
<dbReference type="Proteomes" id="UP000694701">
    <property type="component" value="Unplaced"/>
</dbReference>
<dbReference type="SUPFAM" id="SSF57302">
    <property type="entry name" value="Snake toxin-like"/>
    <property type="match status" value="1"/>
</dbReference>
<name>A0A8C2C524_CYPCA</name>
<accession>A0A8C2C524</accession>
<sequence length="112" mass="12464">MVSLIVYLDYYICSNFSNLKLFMKMLRLFYDLALLSSTGMALKCNLCVSKGNGDPCTPSVQTCLSHMTYRTLICVVSTAPPTIRSCISMSTCWSYLLAPEVMAVCCRTDLCN</sequence>
<evidence type="ECO:0000313" key="1">
    <source>
        <dbReference type="Ensembl" id="ENSCCRP00020007204.1"/>
    </source>
</evidence>
<evidence type="ECO:0000313" key="2">
    <source>
        <dbReference type="Proteomes" id="UP000694701"/>
    </source>
</evidence>
<proteinExistence type="predicted"/>
<protein>
    <submittedName>
        <fullName evidence="1">Si:dkeyp-80c12.8</fullName>
    </submittedName>
</protein>